<dbReference type="InParanoid" id="A0A409XIJ2"/>
<dbReference type="InterPro" id="IPR040521">
    <property type="entry name" value="KDZ"/>
</dbReference>
<dbReference type="EMBL" id="NHYD01001614">
    <property type="protein sequence ID" value="PPQ90574.1"/>
    <property type="molecule type" value="Genomic_DNA"/>
</dbReference>
<dbReference type="AlphaFoldDB" id="A0A409XIJ2"/>
<feature type="non-terminal residue" evidence="1">
    <location>
        <position position="1"/>
    </location>
</feature>
<evidence type="ECO:0008006" key="3">
    <source>
        <dbReference type="Google" id="ProtNLM"/>
    </source>
</evidence>
<dbReference type="Pfam" id="PF18758">
    <property type="entry name" value="KDZ"/>
    <property type="match status" value="1"/>
</dbReference>
<organism evidence="1 2">
    <name type="scientific">Psilocybe cyanescens</name>
    <dbReference type="NCBI Taxonomy" id="93625"/>
    <lineage>
        <taxon>Eukaryota</taxon>
        <taxon>Fungi</taxon>
        <taxon>Dikarya</taxon>
        <taxon>Basidiomycota</taxon>
        <taxon>Agaricomycotina</taxon>
        <taxon>Agaricomycetes</taxon>
        <taxon>Agaricomycetidae</taxon>
        <taxon>Agaricales</taxon>
        <taxon>Agaricineae</taxon>
        <taxon>Strophariaceae</taxon>
        <taxon>Psilocybe</taxon>
    </lineage>
</organism>
<evidence type="ECO:0000313" key="1">
    <source>
        <dbReference type="EMBL" id="PPQ90574.1"/>
    </source>
</evidence>
<protein>
    <recommendedName>
        <fullName evidence="3">CxC1-like cysteine cluster associated with KDZ transposases domain-containing protein</fullName>
    </recommendedName>
</protein>
<keyword evidence="2" id="KW-1185">Reference proteome</keyword>
<evidence type="ECO:0000313" key="2">
    <source>
        <dbReference type="Proteomes" id="UP000283269"/>
    </source>
</evidence>
<accession>A0A409XIJ2</accession>
<gene>
    <name evidence="1" type="ORF">CVT25_007130</name>
</gene>
<dbReference type="OrthoDB" id="2505969at2759"/>
<name>A0A409XIJ2_PSICY</name>
<dbReference type="Proteomes" id="UP000283269">
    <property type="component" value="Unassembled WGS sequence"/>
</dbReference>
<comment type="caution">
    <text evidence="1">The sequence shown here is derived from an EMBL/GenBank/DDBJ whole genome shotgun (WGS) entry which is preliminary data.</text>
</comment>
<reference evidence="1 2" key="1">
    <citation type="journal article" date="2018" name="Evol. Lett.">
        <title>Horizontal gene cluster transfer increased hallucinogenic mushroom diversity.</title>
        <authorList>
            <person name="Reynolds H.T."/>
            <person name="Vijayakumar V."/>
            <person name="Gluck-Thaler E."/>
            <person name="Korotkin H.B."/>
            <person name="Matheny P.B."/>
            <person name="Slot J.C."/>
        </authorList>
    </citation>
    <scope>NUCLEOTIDE SEQUENCE [LARGE SCALE GENOMIC DNA]</scope>
    <source>
        <strain evidence="1 2">2631</strain>
    </source>
</reference>
<proteinExistence type="predicted"/>
<sequence>QYQAQLATLSFQEREDFLHASENDVDLGDGAWVDEDEIAFSRPPLGDEGFFSSHAGGEVRLQDLFLDTLAEQKRKDHQTRKDRVERQVQAWKSMLPDLVSAFLKFQLQGPPARNEDDGSQALWTIEVISVEAGMPPLQHQCICQGIELLVNRLLEDFGPDICLVYNIMCAFVTTLKRSCFGKKMVALNLSGIVPALHGHAHNRFCQIHWHPLYVDGAGTEDFEECEHTFSCSNELASVTRLATPYHHQQHIDEHFHFHDFDKHAASGNFIYENYCQALERIEIDTPRLAELSAKLNIGAADYERYLKSERKYLAGLRAEPANKLAKATYMELLFDLDLLKKKSDDAKTRFNDRDRLMIREGYTGKQLMQITTQYRTTYEHWATKNEEVLQYEEEHNIAI</sequence>